<evidence type="ECO:0000313" key="7">
    <source>
        <dbReference type="EMBL" id="HJF92343.1"/>
    </source>
</evidence>
<dbReference type="InterPro" id="IPR013766">
    <property type="entry name" value="Thioredoxin_domain"/>
</dbReference>
<keyword evidence="5" id="KW-0732">Signal</keyword>
<evidence type="ECO:0000256" key="1">
    <source>
        <dbReference type="ARBA" id="ARBA00004196"/>
    </source>
</evidence>
<organism evidence="7 8">
    <name type="scientific">Mediterranea massiliensis</name>
    <dbReference type="NCBI Taxonomy" id="1841865"/>
    <lineage>
        <taxon>Bacteria</taxon>
        <taxon>Pseudomonadati</taxon>
        <taxon>Bacteroidota</taxon>
        <taxon>Bacteroidia</taxon>
        <taxon>Bacteroidales</taxon>
        <taxon>Bacteroidaceae</taxon>
        <taxon>Mediterranea</taxon>
    </lineage>
</organism>
<dbReference type="PROSITE" id="PS51352">
    <property type="entry name" value="THIOREDOXIN_2"/>
    <property type="match status" value="1"/>
</dbReference>
<feature type="domain" description="Thioredoxin" evidence="6">
    <location>
        <begin position="233"/>
        <end position="384"/>
    </location>
</feature>
<evidence type="ECO:0000313" key="8">
    <source>
        <dbReference type="Proteomes" id="UP000717835"/>
    </source>
</evidence>
<sequence>MKTKPFWMAALVGCTMMVGCASQPDNQLKLDGTINGYEGEWIHLAYTVRDTVQVTDSTRIANGAFRFSRPMEVPVAQATLYIGNPMDYRNVKYAGLFIESGELTVAIDTANFSKPEVTGSAAQAESDSLNTVLDPLYAYVQAMRDSVSGNASAERKAYFQKQQEMYADSAKGIQLSFVKSRPHSFVALSYLPFLMGNMTYDELKSIYDNMAPEVKQYGNVGSVRDGLAALERVQPGRPAPLFRAVTWKGDSISIADLKGKYVLLDFWATWCVPCRKSFPHVKELYKKYHAKGLEVFCVADDDSKPDTWKEVIEKDGIQDFYHVLRGLKWDRSKGVDGMDHTNDISDLYAIHYLPTKYLIDKDGNIIGKFEDEALDAKLKEIFGN</sequence>
<name>A0A921HWW6_9BACT</name>
<dbReference type="PANTHER" id="PTHR42852:SF6">
    <property type="entry name" value="THIOL:DISULFIDE INTERCHANGE PROTEIN DSBE"/>
    <property type="match status" value="1"/>
</dbReference>
<gene>
    <name evidence="7" type="ORF">K8W02_08175</name>
</gene>
<evidence type="ECO:0000259" key="6">
    <source>
        <dbReference type="PROSITE" id="PS51352"/>
    </source>
</evidence>
<dbReference type="InterPro" id="IPR036249">
    <property type="entry name" value="Thioredoxin-like_sf"/>
</dbReference>
<feature type="signal peptide" evidence="5">
    <location>
        <begin position="1"/>
        <end position="21"/>
    </location>
</feature>
<keyword evidence="4" id="KW-0676">Redox-active center</keyword>
<reference evidence="7" key="1">
    <citation type="journal article" date="2021" name="PeerJ">
        <title>Extensive microbial diversity within the chicken gut microbiome revealed by metagenomics and culture.</title>
        <authorList>
            <person name="Gilroy R."/>
            <person name="Ravi A."/>
            <person name="Getino M."/>
            <person name="Pursley I."/>
            <person name="Horton D.L."/>
            <person name="Alikhan N.F."/>
            <person name="Baker D."/>
            <person name="Gharbi K."/>
            <person name="Hall N."/>
            <person name="Watson M."/>
            <person name="Adriaenssens E.M."/>
            <person name="Foster-Nyarko E."/>
            <person name="Jarju S."/>
            <person name="Secka A."/>
            <person name="Antonio M."/>
            <person name="Oren A."/>
            <person name="Chaudhuri R.R."/>
            <person name="La Ragione R."/>
            <person name="Hildebrand F."/>
            <person name="Pallen M.J."/>
        </authorList>
    </citation>
    <scope>NUCLEOTIDE SEQUENCE</scope>
    <source>
        <strain evidence="7">CHK55-1828</strain>
    </source>
</reference>
<keyword evidence="3" id="KW-1015">Disulfide bond</keyword>
<dbReference type="Pfam" id="PF14289">
    <property type="entry name" value="DUF4369"/>
    <property type="match status" value="1"/>
</dbReference>
<dbReference type="RefSeq" id="WP_276827886.1">
    <property type="nucleotide sequence ID" value="NZ_DYVX01000066.1"/>
</dbReference>
<reference evidence="7" key="2">
    <citation type="submission" date="2021-09" db="EMBL/GenBank/DDBJ databases">
        <authorList>
            <person name="Gilroy R."/>
        </authorList>
    </citation>
    <scope>NUCLEOTIDE SEQUENCE</scope>
    <source>
        <strain evidence="7">CHK55-1828</strain>
    </source>
</reference>
<dbReference type="PROSITE" id="PS51257">
    <property type="entry name" value="PROKAR_LIPOPROTEIN"/>
    <property type="match status" value="1"/>
</dbReference>
<comment type="caution">
    <text evidence="7">The sequence shown here is derived from an EMBL/GenBank/DDBJ whole genome shotgun (WGS) entry which is preliminary data.</text>
</comment>
<dbReference type="Gene3D" id="3.40.30.10">
    <property type="entry name" value="Glutaredoxin"/>
    <property type="match status" value="1"/>
</dbReference>
<dbReference type="InterPro" id="IPR000866">
    <property type="entry name" value="AhpC/TSA"/>
</dbReference>
<dbReference type="EMBL" id="DYVX01000066">
    <property type="protein sequence ID" value="HJF92343.1"/>
    <property type="molecule type" value="Genomic_DNA"/>
</dbReference>
<dbReference type="InterPro" id="IPR050553">
    <property type="entry name" value="Thioredoxin_ResA/DsbE_sf"/>
</dbReference>
<dbReference type="GO" id="GO:0016209">
    <property type="term" value="F:antioxidant activity"/>
    <property type="evidence" value="ECO:0007669"/>
    <property type="project" value="InterPro"/>
</dbReference>
<accession>A0A921HWW6</accession>
<dbReference type="PANTHER" id="PTHR42852">
    <property type="entry name" value="THIOL:DISULFIDE INTERCHANGE PROTEIN DSBE"/>
    <property type="match status" value="1"/>
</dbReference>
<dbReference type="GO" id="GO:0016491">
    <property type="term" value="F:oxidoreductase activity"/>
    <property type="evidence" value="ECO:0007669"/>
    <property type="project" value="InterPro"/>
</dbReference>
<dbReference type="Proteomes" id="UP000717835">
    <property type="component" value="Unassembled WGS sequence"/>
</dbReference>
<proteinExistence type="predicted"/>
<dbReference type="CDD" id="cd02966">
    <property type="entry name" value="TlpA_like_family"/>
    <property type="match status" value="1"/>
</dbReference>
<dbReference type="GO" id="GO:0030313">
    <property type="term" value="C:cell envelope"/>
    <property type="evidence" value="ECO:0007669"/>
    <property type="project" value="UniProtKB-SubCell"/>
</dbReference>
<evidence type="ECO:0000256" key="5">
    <source>
        <dbReference type="SAM" id="SignalP"/>
    </source>
</evidence>
<protein>
    <submittedName>
        <fullName evidence="7">AhpC/TSA family protein</fullName>
    </submittedName>
</protein>
<dbReference type="PROSITE" id="PS00194">
    <property type="entry name" value="THIOREDOXIN_1"/>
    <property type="match status" value="1"/>
</dbReference>
<dbReference type="Pfam" id="PF00578">
    <property type="entry name" value="AhpC-TSA"/>
    <property type="match status" value="1"/>
</dbReference>
<evidence type="ECO:0000256" key="4">
    <source>
        <dbReference type="ARBA" id="ARBA00023284"/>
    </source>
</evidence>
<dbReference type="InterPro" id="IPR025380">
    <property type="entry name" value="DUF4369"/>
</dbReference>
<evidence type="ECO:0000256" key="2">
    <source>
        <dbReference type="ARBA" id="ARBA00022748"/>
    </source>
</evidence>
<dbReference type="AlphaFoldDB" id="A0A921HWW6"/>
<dbReference type="InterPro" id="IPR017937">
    <property type="entry name" value="Thioredoxin_CS"/>
</dbReference>
<comment type="subcellular location">
    <subcellularLocation>
        <location evidence="1">Cell envelope</location>
    </subcellularLocation>
</comment>
<evidence type="ECO:0000256" key="3">
    <source>
        <dbReference type="ARBA" id="ARBA00023157"/>
    </source>
</evidence>
<feature type="chain" id="PRO_5037127181" evidence="5">
    <location>
        <begin position="22"/>
        <end position="384"/>
    </location>
</feature>
<keyword evidence="2" id="KW-0201">Cytochrome c-type biogenesis</keyword>
<dbReference type="SUPFAM" id="SSF52833">
    <property type="entry name" value="Thioredoxin-like"/>
    <property type="match status" value="1"/>
</dbReference>
<dbReference type="GO" id="GO:0017004">
    <property type="term" value="P:cytochrome complex assembly"/>
    <property type="evidence" value="ECO:0007669"/>
    <property type="project" value="UniProtKB-KW"/>
</dbReference>